<dbReference type="InterPro" id="IPR053134">
    <property type="entry name" value="RNA-dir_DNA_polymerase"/>
</dbReference>
<evidence type="ECO:0000313" key="2">
    <source>
        <dbReference type="EMBL" id="GFY35860.1"/>
    </source>
</evidence>
<sequence>MQMTLADGRTQTTEILTTSVDIRIQGKVIPTELLILKNARGNRTLLGIDFLTAAGIVLDLQRKQWYFTETFHRKYNFVKAPPNINALLTVDPEPHLCQLRKNEGTHLSLPQREELNSLLEKYEECFQPGGEPTPFIEHRINTRNHLPVAVPPYRMNPSKKKEILKQEIDRLLSEGIIEECESLYASPVVLIPKPNGTFRLCIDYRKLNEITVADTYPLPRMDDLLHQAKLTPFMSTLDLRAGYHQVKVHVEDQDKTAFVCPFGTYRFLLMPYGLRNAPATFQRLMNRFCNGLEDILALPYLDDIIVLSETFEKHMFDLKTIFERLLHFKLKANREKMPFCLFSS</sequence>
<evidence type="ECO:0000259" key="1">
    <source>
        <dbReference type="PROSITE" id="PS50878"/>
    </source>
</evidence>
<accession>A0A8X6WJF0</accession>
<dbReference type="Proteomes" id="UP000887159">
    <property type="component" value="Unassembled WGS sequence"/>
</dbReference>
<comment type="caution">
    <text evidence="2">The sequence shown here is derived from an EMBL/GenBank/DDBJ whole genome shotgun (WGS) entry which is preliminary data.</text>
</comment>
<name>A0A8X6WJF0_TRICX</name>
<dbReference type="PROSITE" id="PS50878">
    <property type="entry name" value="RT_POL"/>
    <property type="match status" value="1"/>
</dbReference>
<dbReference type="InterPro" id="IPR000477">
    <property type="entry name" value="RT_dom"/>
</dbReference>
<dbReference type="InterPro" id="IPR043128">
    <property type="entry name" value="Rev_trsase/Diguanyl_cyclase"/>
</dbReference>
<dbReference type="Pfam" id="PF00078">
    <property type="entry name" value="RVT_1"/>
    <property type="match status" value="1"/>
</dbReference>
<dbReference type="EMBL" id="BMAU01021435">
    <property type="protein sequence ID" value="GFY35860.1"/>
    <property type="molecule type" value="Genomic_DNA"/>
</dbReference>
<dbReference type="PANTHER" id="PTHR24559:SF444">
    <property type="entry name" value="REVERSE TRANSCRIPTASE DOMAIN-CONTAINING PROTEIN"/>
    <property type="match status" value="1"/>
</dbReference>
<dbReference type="Gene3D" id="3.30.70.270">
    <property type="match status" value="1"/>
</dbReference>
<keyword evidence="3" id="KW-1185">Reference proteome</keyword>
<dbReference type="GO" id="GO:0071897">
    <property type="term" value="P:DNA biosynthetic process"/>
    <property type="evidence" value="ECO:0007669"/>
    <property type="project" value="UniProtKB-ARBA"/>
</dbReference>
<protein>
    <submittedName>
        <fullName evidence="2">Retrovirus-related Pol polyprotein from transposon 17.6</fullName>
    </submittedName>
</protein>
<dbReference type="SUPFAM" id="SSF56672">
    <property type="entry name" value="DNA/RNA polymerases"/>
    <property type="match status" value="1"/>
</dbReference>
<dbReference type="PANTHER" id="PTHR24559">
    <property type="entry name" value="TRANSPOSON TY3-I GAG-POL POLYPROTEIN"/>
    <property type="match status" value="1"/>
</dbReference>
<dbReference type="Gene3D" id="2.40.70.10">
    <property type="entry name" value="Acid Proteases"/>
    <property type="match status" value="1"/>
</dbReference>
<organism evidence="2 3">
    <name type="scientific">Trichonephila clavipes</name>
    <name type="common">Golden silk orbweaver</name>
    <name type="synonym">Nephila clavipes</name>
    <dbReference type="NCBI Taxonomy" id="2585209"/>
    <lineage>
        <taxon>Eukaryota</taxon>
        <taxon>Metazoa</taxon>
        <taxon>Ecdysozoa</taxon>
        <taxon>Arthropoda</taxon>
        <taxon>Chelicerata</taxon>
        <taxon>Arachnida</taxon>
        <taxon>Araneae</taxon>
        <taxon>Araneomorphae</taxon>
        <taxon>Entelegynae</taxon>
        <taxon>Araneoidea</taxon>
        <taxon>Nephilidae</taxon>
        <taxon>Trichonephila</taxon>
    </lineage>
</organism>
<dbReference type="InterPro" id="IPR021109">
    <property type="entry name" value="Peptidase_aspartic_dom_sf"/>
</dbReference>
<proteinExistence type="predicted"/>
<dbReference type="CDD" id="cd01647">
    <property type="entry name" value="RT_LTR"/>
    <property type="match status" value="1"/>
</dbReference>
<reference evidence="2" key="1">
    <citation type="submission" date="2020-08" db="EMBL/GenBank/DDBJ databases">
        <title>Multicomponent nature underlies the extraordinary mechanical properties of spider dragline silk.</title>
        <authorList>
            <person name="Kono N."/>
            <person name="Nakamura H."/>
            <person name="Mori M."/>
            <person name="Yoshida Y."/>
            <person name="Ohtoshi R."/>
            <person name="Malay A.D."/>
            <person name="Moran D.A.P."/>
            <person name="Tomita M."/>
            <person name="Numata K."/>
            <person name="Arakawa K."/>
        </authorList>
    </citation>
    <scope>NUCLEOTIDE SEQUENCE</scope>
</reference>
<gene>
    <name evidence="2" type="primary">pol</name>
    <name evidence="2" type="ORF">TNCV_4842351</name>
</gene>
<evidence type="ECO:0000313" key="3">
    <source>
        <dbReference type="Proteomes" id="UP000887159"/>
    </source>
</evidence>
<feature type="domain" description="Reverse transcriptase" evidence="1">
    <location>
        <begin position="172"/>
        <end position="344"/>
    </location>
</feature>
<dbReference type="Gene3D" id="3.10.10.10">
    <property type="entry name" value="HIV Type 1 Reverse Transcriptase, subunit A, domain 1"/>
    <property type="match status" value="1"/>
</dbReference>
<dbReference type="AlphaFoldDB" id="A0A8X6WJF0"/>
<dbReference type="InterPro" id="IPR043502">
    <property type="entry name" value="DNA/RNA_pol_sf"/>
</dbReference>